<dbReference type="AlphaFoldDB" id="A0A7X2SYF3"/>
<accession>A0A7X2SYF3</accession>
<protein>
    <submittedName>
        <fullName evidence="2">L,D-transpeptidase</fullName>
    </submittedName>
</protein>
<sequence>MKPALRLAGALLVTCFGLSAPAFATEYPLPPPDSRLIGENVVTQVPDNKQPL</sequence>
<reference evidence="2 3" key="1">
    <citation type="submission" date="2019-11" db="EMBL/GenBank/DDBJ databases">
        <title>Draft Genome Sequence of Plant Growth-Promoting Rhizosphere-Associated Bacteria.</title>
        <authorList>
            <person name="Vasilyev I.Y."/>
            <person name="Radchenko V."/>
            <person name="Ilnitskaya E.V."/>
        </authorList>
    </citation>
    <scope>NUCLEOTIDE SEQUENCE [LARGE SCALE GENOMIC DNA]</scope>
    <source>
        <strain evidence="2 3">VRA_MhP_f</strain>
    </source>
</reference>
<comment type="caution">
    <text evidence="2">The sequence shown here is derived from an EMBL/GenBank/DDBJ whole genome shotgun (WGS) entry which is preliminary data.</text>
</comment>
<feature type="signal peptide" evidence="1">
    <location>
        <begin position="1"/>
        <end position="24"/>
    </location>
</feature>
<dbReference type="EMBL" id="WKLC01001600">
    <property type="protein sequence ID" value="MSE18139.1"/>
    <property type="molecule type" value="Genomic_DNA"/>
</dbReference>
<evidence type="ECO:0000313" key="2">
    <source>
        <dbReference type="EMBL" id="MSE18139.1"/>
    </source>
</evidence>
<feature type="non-terminal residue" evidence="2">
    <location>
        <position position="52"/>
    </location>
</feature>
<proteinExistence type="predicted"/>
<organism evidence="2 3">
    <name type="scientific">Enterobacter agglomerans</name>
    <name type="common">Erwinia herbicola</name>
    <name type="synonym">Pantoea agglomerans</name>
    <dbReference type="NCBI Taxonomy" id="549"/>
    <lineage>
        <taxon>Bacteria</taxon>
        <taxon>Pseudomonadati</taxon>
        <taxon>Pseudomonadota</taxon>
        <taxon>Gammaproteobacteria</taxon>
        <taxon>Enterobacterales</taxon>
        <taxon>Erwiniaceae</taxon>
        <taxon>Pantoea</taxon>
        <taxon>Pantoea agglomerans group</taxon>
    </lineage>
</organism>
<gene>
    <name evidence="2" type="ORF">GKC49_24510</name>
</gene>
<dbReference type="Proteomes" id="UP000461948">
    <property type="component" value="Unassembled WGS sequence"/>
</dbReference>
<name>A0A7X2SYF3_ENTAG</name>
<keyword evidence="1" id="KW-0732">Signal</keyword>
<evidence type="ECO:0000256" key="1">
    <source>
        <dbReference type="SAM" id="SignalP"/>
    </source>
</evidence>
<feature type="chain" id="PRO_5031217529" evidence="1">
    <location>
        <begin position="25"/>
        <end position="52"/>
    </location>
</feature>
<evidence type="ECO:0000313" key="3">
    <source>
        <dbReference type="Proteomes" id="UP000461948"/>
    </source>
</evidence>